<dbReference type="AlphaFoldDB" id="A0RU60"/>
<dbReference type="STRING" id="414004.CENSYa_0235"/>
<name>A0RU60_CENSY</name>
<dbReference type="EMBL" id="DP000238">
    <property type="protein sequence ID" value="ABK76877.1"/>
    <property type="molecule type" value="Genomic_DNA"/>
</dbReference>
<dbReference type="KEGG" id="csy:CENSYa_0235"/>
<accession>A0RU60</accession>
<keyword evidence="2" id="KW-1185">Reference proteome</keyword>
<reference evidence="1 2" key="1">
    <citation type="journal article" date="2006" name="Proc. Natl. Acad. Sci. U.S.A.">
        <title>Genomic analysis of the uncultivated marine crenarchaeote Cenarchaeum symbiosum.</title>
        <authorList>
            <person name="Hallam S.J."/>
            <person name="Konstantinidis K.T."/>
            <person name="Putnam N."/>
            <person name="Schleper C."/>
            <person name="Watanabe Y."/>
            <person name="Sugahara J."/>
            <person name="Preston C."/>
            <person name="de la Torre J."/>
            <person name="Richardson P.M."/>
            <person name="DeLong E.F."/>
        </authorList>
    </citation>
    <scope>NUCLEOTIDE SEQUENCE [LARGE SCALE GENOMIC DNA]</scope>
    <source>
        <strain evidence="2">A</strain>
    </source>
</reference>
<gene>
    <name evidence="1" type="ordered locus">CENSYa_0235</name>
</gene>
<proteinExistence type="predicted"/>
<dbReference type="EnsemblBacteria" id="ABK76877">
    <property type="protein sequence ID" value="ABK76877"/>
    <property type="gene ID" value="CENSYa_0235"/>
</dbReference>
<sequence>MQYFAALTQGKKRVEAARVYLNDIPEAGGRAMPALALKPASKDNVWTPVGTEMLYAFVDESSGFVLTDKSGHILAIVDNDGLSKTVIQGVTPPQKEALIKSFQADNIPEYKGMVTLPV</sequence>
<evidence type="ECO:0000313" key="2">
    <source>
        <dbReference type="Proteomes" id="UP000000758"/>
    </source>
</evidence>
<dbReference type="HOGENOM" id="CLU_2103622_0_0_2"/>
<evidence type="ECO:0000313" key="1">
    <source>
        <dbReference type="EMBL" id="ABK76877.1"/>
    </source>
</evidence>
<dbReference type="Proteomes" id="UP000000758">
    <property type="component" value="Chromosome"/>
</dbReference>
<organism evidence="1 2">
    <name type="scientific">Cenarchaeum symbiosum (strain A)</name>
    <dbReference type="NCBI Taxonomy" id="414004"/>
    <lineage>
        <taxon>Archaea</taxon>
        <taxon>Nitrososphaerota</taxon>
        <taxon>Candidatus Cenarchaeales</taxon>
        <taxon>Candidatus Cenarchaeaceae</taxon>
        <taxon>Candidatus Cenarchaeum</taxon>
    </lineage>
</organism>
<protein>
    <submittedName>
        <fullName evidence="1">Uncharacterized protein</fullName>
    </submittedName>
</protein>